<gene>
    <name evidence="2" type="ORF">Fuma_00833</name>
</gene>
<dbReference type="RefSeq" id="WP_077023034.1">
    <property type="nucleotide sequence ID" value="NZ_CP017641.1"/>
</dbReference>
<organism evidence="2 3">
    <name type="scientific">Fuerstiella marisgermanici</name>
    <dbReference type="NCBI Taxonomy" id="1891926"/>
    <lineage>
        <taxon>Bacteria</taxon>
        <taxon>Pseudomonadati</taxon>
        <taxon>Planctomycetota</taxon>
        <taxon>Planctomycetia</taxon>
        <taxon>Planctomycetales</taxon>
        <taxon>Planctomycetaceae</taxon>
        <taxon>Fuerstiella</taxon>
    </lineage>
</organism>
<dbReference type="KEGG" id="fmr:Fuma_00833"/>
<dbReference type="Pfam" id="PF01261">
    <property type="entry name" value="AP_endonuc_2"/>
    <property type="match status" value="1"/>
</dbReference>
<dbReference type="InterPro" id="IPR050312">
    <property type="entry name" value="IolE/XylAMocC-like"/>
</dbReference>
<reference evidence="2 3" key="1">
    <citation type="journal article" date="2016" name="Front. Microbiol.">
        <title>Fuerstia marisgermanicae gen. nov., sp. nov., an Unusual Member of the Phylum Planctomycetes from the German Wadden Sea.</title>
        <authorList>
            <person name="Kohn T."/>
            <person name="Heuer A."/>
            <person name="Jogler M."/>
            <person name="Vollmers J."/>
            <person name="Boedeker C."/>
            <person name="Bunk B."/>
            <person name="Rast P."/>
            <person name="Borchert D."/>
            <person name="Glockner I."/>
            <person name="Freese H.M."/>
            <person name="Klenk H.P."/>
            <person name="Overmann J."/>
            <person name="Kaster A.K."/>
            <person name="Rohde M."/>
            <person name="Wiegand S."/>
            <person name="Jogler C."/>
        </authorList>
    </citation>
    <scope>NUCLEOTIDE SEQUENCE [LARGE SCALE GENOMIC DNA]</scope>
    <source>
        <strain evidence="2 3">NH11</strain>
    </source>
</reference>
<evidence type="ECO:0000313" key="2">
    <source>
        <dbReference type="EMBL" id="APZ91247.1"/>
    </source>
</evidence>
<dbReference type="Proteomes" id="UP000187735">
    <property type="component" value="Chromosome"/>
</dbReference>
<dbReference type="OrthoDB" id="253436at2"/>
<dbReference type="GO" id="GO:0016853">
    <property type="term" value="F:isomerase activity"/>
    <property type="evidence" value="ECO:0007669"/>
    <property type="project" value="UniProtKB-KW"/>
</dbReference>
<dbReference type="InterPro" id="IPR013022">
    <property type="entry name" value="Xyl_isomerase-like_TIM-brl"/>
</dbReference>
<dbReference type="EMBL" id="CP017641">
    <property type="protein sequence ID" value="APZ91247.1"/>
    <property type="molecule type" value="Genomic_DNA"/>
</dbReference>
<feature type="domain" description="Xylose isomerase-like TIM barrel" evidence="1">
    <location>
        <begin position="22"/>
        <end position="223"/>
    </location>
</feature>
<dbReference type="PANTHER" id="PTHR12110">
    <property type="entry name" value="HYDROXYPYRUVATE ISOMERASE"/>
    <property type="match status" value="1"/>
</dbReference>
<keyword evidence="2" id="KW-0670">Pyruvate</keyword>
<dbReference type="InterPro" id="IPR036237">
    <property type="entry name" value="Xyl_isomerase-like_sf"/>
</dbReference>
<proteinExistence type="predicted"/>
<accession>A0A1P8WAY7</accession>
<dbReference type="AlphaFoldDB" id="A0A1P8WAY7"/>
<protein>
    <submittedName>
        <fullName evidence="2">Hydroxypyruvate isomerase</fullName>
    </submittedName>
</protein>
<dbReference type="STRING" id="1891926.Fuma_00833"/>
<keyword evidence="2" id="KW-0413">Isomerase</keyword>
<name>A0A1P8WAY7_9PLAN</name>
<dbReference type="SUPFAM" id="SSF51658">
    <property type="entry name" value="Xylose isomerase-like"/>
    <property type="match status" value="1"/>
</dbReference>
<keyword evidence="3" id="KW-1185">Reference proteome</keyword>
<evidence type="ECO:0000259" key="1">
    <source>
        <dbReference type="Pfam" id="PF01261"/>
    </source>
</evidence>
<sequence>MQIAASTRSLWDLSFSAACGQLQDLGFDKVEIWINGQFDQLKAAQIVQNQDSVLATFRDASRLSPVAIFLEEEVSSDDFQAIVNFAKQLRIPQITIEASPLGTPFNSEIDRLKERNVMCREESIQLSILTKTGLLSEDPHTAVELCQAVKGLGITLDPSYFMCTPKGEVQFDVVFPHVMHAHLRDTSKTEMQVPAGLGEIDYNRIIASLRHEGYDRTLTVDLLPKTMEGEERHLEMRKLRLLLESLL</sequence>
<dbReference type="Gene3D" id="3.20.20.150">
    <property type="entry name" value="Divalent-metal-dependent TIM barrel enzymes"/>
    <property type="match status" value="1"/>
</dbReference>
<evidence type="ECO:0000313" key="3">
    <source>
        <dbReference type="Proteomes" id="UP000187735"/>
    </source>
</evidence>
<dbReference type="PANTHER" id="PTHR12110:SF53">
    <property type="entry name" value="BLR5974 PROTEIN"/>
    <property type="match status" value="1"/>
</dbReference>